<name>A0A7S4BK46_CHRCT</name>
<sequence>MISAPSHSRTTVNPLLEAIEEGDHQRIEQLLTAGADPNDPISESTAHGADTPFLRSLAAGAEDAALILLRYGASITTRNGAGQHPLLLAATHGLTRVVTHLLRLGVRAH</sequence>
<dbReference type="SMART" id="SM00248">
    <property type="entry name" value="ANK"/>
    <property type="match status" value="3"/>
</dbReference>
<proteinExistence type="predicted"/>
<dbReference type="Gene3D" id="1.25.40.20">
    <property type="entry name" value="Ankyrin repeat-containing domain"/>
    <property type="match status" value="1"/>
</dbReference>
<dbReference type="SUPFAM" id="SSF48403">
    <property type="entry name" value="Ankyrin repeat"/>
    <property type="match status" value="1"/>
</dbReference>
<organism evidence="1">
    <name type="scientific">Chrysotila carterae</name>
    <name type="common">Marine alga</name>
    <name type="synonym">Syracosphaera carterae</name>
    <dbReference type="NCBI Taxonomy" id="13221"/>
    <lineage>
        <taxon>Eukaryota</taxon>
        <taxon>Haptista</taxon>
        <taxon>Haptophyta</taxon>
        <taxon>Prymnesiophyceae</taxon>
        <taxon>Isochrysidales</taxon>
        <taxon>Isochrysidaceae</taxon>
        <taxon>Chrysotila</taxon>
    </lineage>
</organism>
<dbReference type="InterPro" id="IPR036770">
    <property type="entry name" value="Ankyrin_rpt-contain_sf"/>
</dbReference>
<evidence type="ECO:0008006" key="2">
    <source>
        <dbReference type="Google" id="ProtNLM"/>
    </source>
</evidence>
<accession>A0A7S4BK46</accession>
<protein>
    <recommendedName>
        <fullName evidence="2">Ankyrin repeat domain-containing protein</fullName>
    </recommendedName>
</protein>
<evidence type="ECO:0000313" key="1">
    <source>
        <dbReference type="EMBL" id="CAE0768564.1"/>
    </source>
</evidence>
<gene>
    <name evidence="1" type="ORF">PCAR00345_LOCUS21176</name>
</gene>
<dbReference type="InterPro" id="IPR002110">
    <property type="entry name" value="Ankyrin_rpt"/>
</dbReference>
<reference evidence="1" key="1">
    <citation type="submission" date="2021-01" db="EMBL/GenBank/DDBJ databases">
        <authorList>
            <person name="Corre E."/>
            <person name="Pelletier E."/>
            <person name="Niang G."/>
            <person name="Scheremetjew M."/>
            <person name="Finn R."/>
            <person name="Kale V."/>
            <person name="Holt S."/>
            <person name="Cochrane G."/>
            <person name="Meng A."/>
            <person name="Brown T."/>
            <person name="Cohen L."/>
        </authorList>
    </citation>
    <scope>NUCLEOTIDE SEQUENCE</scope>
    <source>
        <strain evidence="1">CCMP645</strain>
    </source>
</reference>
<dbReference type="AlphaFoldDB" id="A0A7S4BK46"/>
<dbReference type="EMBL" id="HBIZ01033241">
    <property type="protein sequence ID" value="CAE0768564.1"/>
    <property type="molecule type" value="Transcribed_RNA"/>
</dbReference>